<keyword evidence="7 15" id="KW-0812">Transmembrane</keyword>
<dbReference type="InterPro" id="IPR036097">
    <property type="entry name" value="HisK_dim/P_sf"/>
</dbReference>
<feature type="transmembrane region" description="Helical" evidence="15">
    <location>
        <begin position="347"/>
        <end position="366"/>
    </location>
</feature>
<dbReference type="PRINTS" id="PR00344">
    <property type="entry name" value="BCTRLSENSOR"/>
</dbReference>
<name>D4H596_DENA2</name>
<evidence type="ECO:0000256" key="14">
    <source>
        <dbReference type="SAM" id="Coils"/>
    </source>
</evidence>
<dbReference type="CDD" id="cd18774">
    <property type="entry name" value="PDC2_HK_sensor"/>
    <property type="match status" value="1"/>
</dbReference>
<dbReference type="Pfam" id="PF08269">
    <property type="entry name" value="dCache_2"/>
    <property type="match status" value="1"/>
</dbReference>
<sequence length="674" mass="76327">MHYRQKKFRRYYFFTSFTLIFFITIGIGSYIVLGKYKQFQQYALQDRHNSIENKKEIIKDIVNSYVNHINYSINSKHESIESRLVSKVNTAYKTSMDMYQKMKADNYPEEAIQSSVKTVLASMVFGNNYIFAFDKSGVIISSPLLPMIEGKNLIDMKDAAGRYTLRDSLEIISKTGDGFQDVVWANPSSPDEELKKKRVYMKEFEPYGWVIGYGIYMDDDDIQTKSMVVKQIETVSYENKGYIFAATYDGVSLTAPEKGKDMYDVQDVNGVYIVRELIKLAKTGGGYLTYVMPPFKGARPETKISYVAPIEKWGWYVGTGVYITDIEAEYQARMSELFTSEKYETTLIISGLIALLGAAGFAVYIFSGKFQQLVEKFNADIELKNAELAKMNTALEERVKEKTTELNKLNQFLEQKVEEEVSKNRKKDRIMFQQGRLAAMGEMIGNIAHQWRQPLSSISLLVQDIQEAYDCGELDDEYLQSTVDKCTATVAHMSDTIDDFRYFFNPAKEQVHFDTSAEVKRCVNLLDAGLENSNIKVIVDLHAEGMAYGVPGEYSQVIVNVVSNAKDVLLSRGVIEPVISIKSYNEAGCIVLNICDNGGGVPSDIIDNIFEPYFTTKYHSKGTGIGLYFSKMIIEDNMNGRMTVKNEDGGACFYLYVPIAKSKKPENTNMLPAL</sequence>
<evidence type="ECO:0000259" key="16">
    <source>
        <dbReference type="PROSITE" id="PS50109"/>
    </source>
</evidence>
<keyword evidence="9 17" id="KW-0418">Kinase</keyword>
<keyword evidence="8" id="KW-0547">Nucleotide-binding</keyword>
<evidence type="ECO:0000256" key="3">
    <source>
        <dbReference type="ARBA" id="ARBA00012438"/>
    </source>
</evidence>
<dbReference type="Gene3D" id="1.10.287.130">
    <property type="match status" value="1"/>
</dbReference>
<evidence type="ECO:0000256" key="13">
    <source>
        <dbReference type="ARBA" id="ARBA00023136"/>
    </source>
</evidence>
<evidence type="ECO:0000313" key="18">
    <source>
        <dbReference type="Proteomes" id="UP000002012"/>
    </source>
</evidence>
<dbReference type="SUPFAM" id="SSF55874">
    <property type="entry name" value="ATPase domain of HSP90 chaperone/DNA topoisomerase II/histidine kinase"/>
    <property type="match status" value="1"/>
</dbReference>
<evidence type="ECO:0000313" key="17">
    <source>
        <dbReference type="EMBL" id="ADD67516.1"/>
    </source>
</evidence>
<dbReference type="CDD" id="cd00082">
    <property type="entry name" value="HisKA"/>
    <property type="match status" value="1"/>
</dbReference>
<dbReference type="GO" id="GO:0005524">
    <property type="term" value="F:ATP binding"/>
    <property type="evidence" value="ECO:0007669"/>
    <property type="project" value="UniProtKB-KW"/>
</dbReference>
<feature type="transmembrane region" description="Helical" evidence="15">
    <location>
        <begin position="12"/>
        <end position="33"/>
    </location>
</feature>
<dbReference type="InterPro" id="IPR033480">
    <property type="entry name" value="sCache_2"/>
</dbReference>
<dbReference type="PANTHER" id="PTHR43065">
    <property type="entry name" value="SENSOR HISTIDINE KINASE"/>
    <property type="match status" value="1"/>
</dbReference>
<dbReference type="EMBL" id="CP001968">
    <property type="protein sequence ID" value="ADD67516.1"/>
    <property type="molecule type" value="Genomic_DNA"/>
</dbReference>
<evidence type="ECO:0000256" key="1">
    <source>
        <dbReference type="ARBA" id="ARBA00000085"/>
    </source>
</evidence>
<dbReference type="SMART" id="SM01049">
    <property type="entry name" value="Cache_2"/>
    <property type="match status" value="2"/>
</dbReference>
<keyword evidence="10" id="KW-0067">ATP-binding</keyword>
<dbReference type="InterPro" id="IPR036890">
    <property type="entry name" value="HATPase_C_sf"/>
</dbReference>
<dbReference type="PaxDb" id="522772-Dacet_0732"/>
<evidence type="ECO:0000256" key="8">
    <source>
        <dbReference type="ARBA" id="ARBA00022741"/>
    </source>
</evidence>
<dbReference type="InterPro" id="IPR004358">
    <property type="entry name" value="Sig_transdc_His_kin-like_C"/>
</dbReference>
<dbReference type="Gene3D" id="3.30.565.10">
    <property type="entry name" value="Histidine kinase-like ATPase, C-terminal domain"/>
    <property type="match status" value="1"/>
</dbReference>
<feature type="coiled-coil region" evidence="14">
    <location>
        <begin position="378"/>
        <end position="419"/>
    </location>
</feature>
<dbReference type="Pfam" id="PF02518">
    <property type="entry name" value="HATPase_c"/>
    <property type="match status" value="1"/>
</dbReference>
<evidence type="ECO:0000256" key="6">
    <source>
        <dbReference type="ARBA" id="ARBA00022679"/>
    </source>
</evidence>
<keyword evidence="18" id="KW-1185">Reference proteome</keyword>
<keyword evidence="4" id="KW-1003">Cell membrane</keyword>
<dbReference type="STRING" id="522772.Dacet_0732"/>
<dbReference type="Proteomes" id="UP000002012">
    <property type="component" value="Chromosome"/>
</dbReference>
<organism evidence="17 18">
    <name type="scientific">Denitrovibrio acetiphilus (strain DSM 12809 / NBRC 114555 / N2460)</name>
    <dbReference type="NCBI Taxonomy" id="522772"/>
    <lineage>
        <taxon>Bacteria</taxon>
        <taxon>Pseudomonadati</taxon>
        <taxon>Deferribacterota</taxon>
        <taxon>Deferribacteres</taxon>
        <taxon>Deferribacterales</taxon>
        <taxon>Geovibrionaceae</taxon>
        <taxon>Denitrovibrio</taxon>
    </lineage>
</organism>
<evidence type="ECO:0000256" key="15">
    <source>
        <dbReference type="SAM" id="Phobius"/>
    </source>
</evidence>
<dbReference type="InParanoid" id="D4H596"/>
<keyword evidence="14" id="KW-0175">Coiled coil</keyword>
<reference evidence="17 18" key="1">
    <citation type="journal article" date="2010" name="Stand. Genomic Sci.">
        <title>Complete genome sequence of Denitrovibrio acetiphilus type strain (N2460).</title>
        <authorList>
            <person name="Kiss H."/>
            <person name="Lang E."/>
            <person name="Lapidus A."/>
            <person name="Copeland A."/>
            <person name="Nolan M."/>
            <person name="Glavina Del Rio T."/>
            <person name="Chen F."/>
            <person name="Lucas S."/>
            <person name="Tice H."/>
            <person name="Cheng J.F."/>
            <person name="Han C."/>
            <person name="Goodwin L."/>
            <person name="Pitluck S."/>
            <person name="Liolios K."/>
            <person name="Pati A."/>
            <person name="Ivanova N."/>
            <person name="Mavromatis K."/>
            <person name="Chen A."/>
            <person name="Palaniappan K."/>
            <person name="Land M."/>
            <person name="Hauser L."/>
            <person name="Chang Y.J."/>
            <person name="Jeffries C.D."/>
            <person name="Detter J.C."/>
            <person name="Brettin T."/>
            <person name="Spring S."/>
            <person name="Rohde M."/>
            <person name="Goker M."/>
            <person name="Woyke T."/>
            <person name="Bristow J."/>
            <person name="Eisen J.A."/>
            <person name="Markowitz V."/>
            <person name="Hugenholtz P."/>
            <person name="Kyrpides N.C."/>
            <person name="Klenk H.P."/>
        </authorList>
    </citation>
    <scope>NUCLEOTIDE SEQUENCE [LARGE SCALE GENOMIC DNA]</scope>
    <source>
        <strain evidence="18">DSM 12809 / NBRC 114555 / N2460</strain>
    </source>
</reference>
<dbReference type="Gene3D" id="3.30.450.20">
    <property type="entry name" value="PAS domain"/>
    <property type="match status" value="2"/>
</dbReference>
<evidence type="ECO:0000256" key="10">
    <source>
        <dbReference type="ARBA" id="ARBA00022840"/>
    </source>
</evidence>
<proteinExistence type="predicted"/>
<dbReference type="SMART" id="SM00387">
    <property type="entry name" value="HATPase_c"/>
    <property type="match status" value="1"/>
</dbReference>
<keyword evidence="12" id="KW-0902">Two-component regulatory system</keyword>
<dbReference type="eggNOG" id="COG4564">
    <property type="taxonomic scope" value="Bacteria"/>
</dbReference>
<evidence type="ECO:0000256" key="9">
    <source>
        <dbReference type="ARBA" id="ARBA00022777"/>
    </source>
</evidence>
<evidence type="ECO:0000256" key="5">
    <source>
        <dbReference type="ARBA" id="ARBA00022553"/>
    </source>
</evidence>
<dbReference type="InterPro" id="IPR003661">
    <property type="entry name" value="HisK_dim/P_dom"/>
</dbReference>
<dbReference type="HOGENOM" id="CLU_000445_133_1_0"/>
<dbReference type="GO" id="GO:0000155">
    <property type="term" value="F:phosphorelay sensor kinase activity"/>
    <property type="evidence" value="ECO:0007669"/>
    <property type="project" value="InterPro"/>
</dbReference>
<dbReference type="EC" id="2.7.13.3" evidence="3"/>
<dbReference type="eggNOG" id="COG4191">
    <property type="taxonomic scope" value="Bacteria"/>
</dbReference>
<dbReference type="SUPFAM" id="SSF47384">
    <property type="entry name" value="Homodimeric domain of signal transducing histidine kinase"/>
    <property type="match status" value="1"/>
</dbReference>
<dbReference type="InterPro" id="IPR005467">
    <property type="entry name" value="His_kinase_dom"/>
</dbReference>
<evidence type="ECO:0000256" key="2">
    <source>
        <dbReference type="ARBA" id="ARBA00004651"/>
    </source>
</evidence>
<keyword evidence="5" id="KW-0597">Phosphoprotein</keyword>
<comment type="subcellular location">
    <subcellularLocation>
        <location evidence="2">Cell membrane</location>
        <topology evidence="2">Multi-pass membrane protein</topology>
    </subcellularLocation>
</comment>
<gene>
    <name evidence="17" type="ordered locus">Dacet_0732</name>
</gene>
<dbReference type="PANTHER" id="PTHR43065:SF46">
    <property type="entry name" value="C4-DICARBOXYLATE TRANSPORT SENSOR PROTEIN DCTB"/>
    <property type="match status" value="1"/>
</dbReference>
<dbReference type="InterPro" id="IPR004010">
    <property type="entry name" value="Double_Cache_2"/>
</dbReference>
<dbReference type="InterPro" id="IPR003594">
    <property type="entry name" value="HATPase_dom"/>
</dbReference>
<feature type="domain" description="Histidine kinase" evidence="16">
    <location>
        <begin position="446"/>
        <end position="661"/>
    </location>
</feature>
<protein>
    <recommendedName>
        <fullName evidence="3">histidine kinase</fullName>
        <ecNumber evidence="3">2.7.13.3</ecNumber>
    </recommendedName>
</protein>
<evidence type="ECO:0000256" key="7">
    <source>
        <dbReference type="ARBA" id="ARBA00022692"/>
    </source>
</evidence>
<evidence type="ECO:0000256" key="12">
    <source>
        <dbReference type="ARBA" id="ARBA00023012"/>
    </source>
</evidence>
<keyword evidence="13 15" id="KW-0472">Membrane</keyword>
<dbReference type="AlphaFoldDB" id="D4H596"/>
<dbReference type="GO" id="GO:0005886">
    <property type="term" value="C:plasma membrane"/>
    <property type="evidence" value="ECO:0007669"/>
    <property type="project" value="UniProtKB-SubCell"/>
</dbReference>
<dbReference type="OrthoDB" id="5341439at2"/>
<dbReference type="PROSITE" id="PS50109">
    <property type="entry name" value="HIS_KIN"/>
    <property type="match status" value="1"/>
</dbReference>
<keyword evidence="11 15" id="KW-1133">Transmembrane helix</keyword>
<evidence type="ECO:0000256" key="4">
    <source>
        <dbReference type="ARBA" id="ARBA00022475"/>
    </source>
</evidence>
<accession>D4H596</accession>
<keyword evidence="6" id="KW-0808">Transferase</keyword>
<dbReference type="KEGG" id="dap:Dacet_0732"/>
<comment type="catalytic activity">
    <reaction evidence="1">
        <text>ATP + protein L-histidine = ADP + protein N-phospho-L-histidine.</text>
        <dbReference type="EC" id="2.7.13.3"/>
    </reaction>
</comment>
<evidence type="ECO:0000256" key="11">
    <source>
        <dbReference type="ARBA" id="ARBA00022989"/>
    </source>
</evidence>